<dbReference type="Proteomes" id="UP000250163">
    <property type="component" value="Chromosome MORIYA"/>
</dbReference>
<proteinExistence type="predicted"/>
<gene>
    <name evidence="1" type="ORF">MORIYA_3131</name>
</gene>
<dbReference type="EMBL" id="LS483250">
    <property type="protein sequence ID" value="SQD79587.1"/>
    <property type="molecule type" value="Genomic_DNA"/>
</dbReference>
<dbReference type="OrthoDB" id="6893620at2"/>
<protein>
    <submittedName>
        <fullName evidence="1">Uncharacterized protein</fullName>
    </submittedName>
</protein>
<dbReference type="RefSeq" id="WP_112716344.1">
    <property type="nucleotide sequence ID" value="NZ_LS483250.1"/>
</dbReference>
<evidence type="ECO:0000313" key="2">
    <source>
        <dbReference type="Proteomes" id="UP000250163"/>
    </source>
</evidence>
<reference evidence="2" key="1">
    <citation type="submission" date="2018-05" db="EMBL/GenBank/DDBJ databases">
        <authorList>
            <person name="Cea G.-C."/>
            <person name="William W."/>
        </authorList>
    </citation>
    <scope>NUCLEOTIDE SEQUENCE [LARGE SCALE GENOMIC DNA]</scope>
    <source>
        <strain evidence="2">DB21MT 5</strain>
    </source>
</reference>
<organism evidence="1 2">
    <name type="scientific">Moritella yayanosii</name>
    <dbReference type="NCBI Taxonomy" id="69539"/>
    <lineage>
        <taxon>Bacteria</taxon>
        <taxon>Pseudomonadati</taxon>
        <taxon>Pseudomonadota</taxon>
        <taxon>Gammaproteobacteria</taxon>
        <taxon>Alteromonadales</taxon>
        <taxon>Moritellaceae</taxon>
        <taxon>Moritella</taxon>
    </lineage>
</organism>
<dbReference type="KEGG" id="mya:MORIYA_3131"/>
<evidence type="ECO:0000313" key="1">
    <source>
        <dbReference type="EMBL" id="SQD79587.1"/>
    </source>
</evidence>
<accession>A0A330LRL7</accession>
<sequence length="209" mass="24190">MNNKTDDLFVQVRTAHRLLAAYYQRLLPTIEQIAHDANTEFYFWAPVRFNKPGRNPFKKWQWDLLPAESTRYVFKHINDEAKVTIDDYIVEFIVINDSGINDEQCKGQPDALNLKVSVDDAQSILRISIYRAIESVDTGFYDRWESGRYPDYSTSVDLELDNGFVKFGFETPLESLMTESGVASIKETIEHYLTKTEQAVLSQQSESER</sequence>
<dbReference type="AlphaFoldDB" id="A0A330LRL7"/>
<name>A0A330LRL7_9GAMM</name>
<keyword evidence="2" id="KW-1185">Reference proteome</keyword>